<dbReference type="EMBL" id="CAMAPB010000008">
    <property type="protein sequence ID" value="CAH9053715.1"/>
    <property type="molecule type" value="Genomic_DNA"/>
</dbReference>
<evidence type="ECO:0000313" key="8">
    <source>
        <dbReference type="Proteomes" id="UP001152447"/>
    </source>
</evidence>
<dbReference type="GO" id="GO:0050152">
    <property type="term" value="F:omega-amidase activity"/>
    <property type="evidence" value="ECO:0007669"/>
    <property type="project" value="UniProtKB-EC"/>
</dbReference>
<dbReference type="EC" id="3.5.1.3" evidence="3"/>
<dbReference type="Pfam" id="PF00795">
    <property type="entry name" value="CN_hydrolase"/>
    <property type="match status" value="1"/>
</dbReference>
<evidence type="ECO:0000313" key="7">
    <source>
        <dbReference type="EMBL" id="CAH9053715.1"/>
    </source>
</evidence>
<organism evidence="7 8">
    <name type="scientific">Pseudoalteromonas haloplanktis</name>
    <name type="common">Alteromonas haloplanktis</name>
    <dbReference type="NCBI Taxonomy" id="228"/>
    <lineage>
        <taxon>Bacteria</taxon>
        <taxon>Pseudomonadati</taxon>
        <taxon>Pseudomonadota</taxon>
        <taxon>Gammaproteobacteria</taxon>
        <taxon>Alteromonadales</taxon>
        <taxon>Pseudoalteromonadaceae</taxon>
        <taxon>Pseudoalteromonas</taxon>
    </lineage>
</organism>
<evidence type="ECO:0000256" key="3">
    <source>
        <dbReference type="ARBA" id="ARBA00039118"/>
    </source>
</evidence>
<gene>
    <name evidence="7" type="primary">yafV</name>
    <name evidence="7" type="ORF">PSEHALCIP103_00878</name>
</gene>
<dbReference type="InterPro" id="IPR003010">
    <property type="entry name" value="C-N_Hydrolase"/>
</dbReference>
<protein>
    <recommendedName>
        <fullName evidence="5">Omega-amidase YafV</fullName>
        <ecNumber evidence="3">3.5.1.3</ecNumber>
    </recommendedName>
</protein>
<evidence type="ECO:0000256" key="1">
    <source>
        <dbReference type="ARBA" id="ARBA00010613"/>
    </source>
</evidence>
<dbReference type="GO" id="GO:0106008">
    <property type="term" value="F:2-oxoglutaramate amidase activity"/>
    <property type="evidence" value="ECO:0007669"/>
    <property type="project" value="TreeGrafter"/>
</dbReference>
<feature type="domain" description="CN hydrolase" evidence="6">
    <location>
        <begin position="4"/>
        <end position="235"/>
    </location>
</feature>
<comment type="caution">
    <text evidence="7">The sequence shown here is derived from an EMBL/GenBank/DDBJ whole genome shotgun (WGS) entry which is preliminary data.</text>
</comment>
<dbReference type="InterPro" id="IPR036526">
    <property type="entry name" value="C-N_Hydrolase_sf"/>
</dbReference>
<evidence type="ECO:0000256" key="5">
    <source>
        <dbReference type="ARBA" id="ARBA00072139"/>
    </source>
</evidence>
<dbReference type="Proteomes" id="UP001152447">
    <property type="component" value="Unassembled WGS sequence"/>
</dbReference>
<accession>A0A9W4QUF3</accession>
<comment type="catalytic activity">
    <reaction evidence="4">
        <text>a monoamide of a dicarboxylate + H2O = a dicarboxylate + NH4(+)</text>
        <dbReference type="Rhea" id="RHEA:11716"/>
        <dbReference type="ChEBI" id="CHEBI:15377"/>
        <dbReference type="ChEBI" id="CHEBI:28938"/>
        <dbReference type="ChEBI" id="CHEBI:28965"/>
        <dbReference type="ChEBI" id="CHEBI:77450"/>
        <dbReference type="EC" id="3.5.1.3"/>
    </reaction>
</comment>
<dbReference type="PROSITE" id="PS50263">
    <property type="entry name" value="CN_HYDROLASE"/>
    <property type="match status" value="1"/>
</dbReference>
<evidence type="ECO:0000256" key="4">
    <source>
        <dbReference type="ARBA" id="ARBA00052904"/>
    </source>
</evidence>
<keyword evidence="8" id="KW-1185">Reference proteome</keyword>
<evidence type="ECO:0000259" key="6">
    <source>
        <dbReference type="PROSITE" id="PS50263"/>
    </source>
</evidence>
<dbReference type="InterPro" id="IPR052737">
    <property type="entry name" value="Omega-amidase_YafV"/>
</dbReference>
<dbReference type="InterPro" id="IPR001110">
    <property type="entry name" value="UPF0012_CS"/>
</dbReference>
<dbReference type="CDD" id="cd07575">
    <property type="entry name" value="Xc-1258_like"/>
    <property type="match status" value="1"/>
</dbReference>
<dbReference type="RefSeq" id="WP_013466188.1">
    <property type="nucleotide sequence ID" value="NZ_CAMAPB010000008.1"/>
</dbReference>
<dbReference type="AlphaFoldDB" id="A0A9W4QUF3"/>
<dbReference type="FunFam" id="3.60.110.10:FF:000004">
    <property type="entry name" value="Carbon-nitrogen hydrolase"/>
    <property type="match status" value="1"/>
</dbReference>
<dbReference type="PANTHER" id="PTHR47799:SF1">
    <property type="entry name" value="OMEGA-AMIDASE YAFV"/>
    <property type="match status" value="1"/>
</dbReference>
<dbReference type="NCBIfam" id="NF007757">
    <property type="entry name" value="PRK10438.1"/>
    <property type="match status" value="1"/>
</dbReference>
<keyword evidence="2 7" id="KW-0378">Hydrolase</keyword>
<dbReference type="PANTHER" id="PTHR47799">
    <property type="entry name" value="OMEGA-AMIDASE YAFV"/>
    <property type="match status" value="1"/>
</dbReference>
<dbReference type="SUPFAM" id="SSF56317">
    <property type="entry name" value="Carbon-nitrogen hydrolase"/>
    <property type="match status" value="1"/>
</dbReference>
<dbReference type="PROSITE" id="PS01227">
    <property type="entry name" value="UPF0012"/>
    <property type="match status" value="1"/>
</dbReference>
<sequence>MSTLTLALLQSSLHWLDKKANLAMFEKQLANITNQPDLIVLPETFATGFAVNLDCGEAENGSVLSWLKAQAKHYNAVIAGSVLVTQGSKKANRFYWVQPNGEVSYYDKRHLFCLGNEGEFVVAGQTREVFELNGFKILPQVCYDLRFPVFQRNNNDYDVMINIANWPAARRNVWDTLLMARAMENLCYVVGVNRVGEDGNGIAHSGGTAVYDFKGEPLIKANDDQQALLTITLNKAPLDEFRAKFPAHLDADAFTLV</sequence>
<name>A0A9W4QUF3_PSEHA</name>
<evidence type="ECO:0000256" key="2">
    <source>
        <dbReference type="ARBA" id="ARBA00022801"/>
    </source>
</evidence>
<reference evidence="7" key="1">
    <citation type="submission" date="2022-07" db="EMBL/GenBank/DDBJ databases">
        <authorList>
            <person name="Criscuolo A."/>
        </authorList>
    </citation>
    <scope>NUCLEOTIDE SEQUENCE</scope>
    <source>
        <strain evidence="7">CIP103197</strain>
    </source>
</reference>
<dbReference type="Gene3D" id="3.60.110.10">
    <property type="entry name" value="Carbon-nitrogen hydrolase"/>
    <property type="match status" value="1"/>
</dbReference>
<comment type="similarity">
    <text evidence="1">Belongs to the carbon-nitrogen hydrolase superfamily. NIT1/NIT2 family.</text>
</comment>
<proteinExistence type="inferred from homology"/>